<proteinExistence type="predicted"/>
<feature type="binding site" evidence="4">
    <location>
        <position position="134"/>
    </location>
    <ligand>
        <name>substrate</name>
    </ligand>
</feature>
<dbReference type="AlphaFoldDB" id="A0A2G3PMX3"/>
<comment type="caution">
    <text evidence="7">The sequence shown here is derived from an EMBL/GenBank/DDBJ whole genome shotgun (WGS) entry which is preliminary data.</text>
</comment>
<comment type="cofactor">
    <cofactor evidence="1">
        <name>Mg(2+)</name>
        <dbReference type="ChEBI" id="CHEBI:18420"/>
    </cofactor>
</comment>
<dbReference type="EMBL" id="PEBD01000008">
    <property type="protein sequence ID" value="PHV67154.1"/>
    <property type="molecule type" value="Genomic_DNA"/>
</dbReference>
<evidence type="ECO:0000313" key="7">
    <source>
        <dbReference type="EMBL" id="PHV67154.1"/>
    </source>
</evidence>
<feature type="binding site" evidence="5">
    <location>
        <position position="161"/>
    </location>
    <ligand>
        <name>Mg(2+)</name>
        <dbReference type="ChEBI" id="CHEBI:18420"/>
    </ligand>
</feature>
<dbReference type="Pfam" id="PF03328">
    <property type="entry name" value="HpcH_HpaI"/>
    <property type="match status" value="1"/>
</dbReference>
<dbReference type="Proteomes" id="UP000225108">
    <property type="component" value="Unassembled WGS sequence"/>
</dbReference>
<accession>A0A2G3PMX3</accession>
<feature type="domain" description="HpcH/HpaI aldolase/citrate lyase" evidence="6">
    <location>
        <begin position="10"/>
        <end position="235"/>
    </location>
</feature>
<evidence type="ECO:0000256" key="4">
    <source>
        <dbReference type="PIRSR" id="PIRSR015582-1"/>
    </source>
</evidence>
<dbReference type="InterPro" id="IPR040442">
    <property type="entry name" value="Pyrv_kinase-like_dom_sf"/>
</dbReference>
<dbReference type="InterPro" id="IPR005000">
    <property type="entry name" value="Aldolase/citrate-lyase_domain"/>
</dbReference>
<dbReference type="SUPFAM" id="SSF51621">
    <property type="entry name" value="Phosphoenolpyruvate/pyruvate domain"/>
    <property type="match status" value="1"/>
</dbReference>
<keyword evidence="7" id="KW-0456">Lyase</keyword>
<dbReference type="PANTHER" id="PTHR32308">
    <property type="entry name" value="LYASE BETA SUBUNIT, PUTATIVE (AFU_ORTHOLOGUE AFUA_4G13030)-RELATED"/>
    <property type="match status" value="1"/>
</dbReference>
<dbReference type="RefSeq" id="WP_099383149.1">
    <property type="nucleotide sequence ID" value="NZ_PEBD01000008.1"/>
</dbReference>
<dbReference type="GO" id="GO:0016829">
    <property type="term" value="F:lyase activity"/>
    <property type="evidence" value="ECO:0007669"/>
    <property type="project" value="UniProtKB-KW"/>
</dbReference>
<name>A0A2G3PMX3_WILMA</name>
<sequence>MLTPPVRLRRSVLTTPASNDRMIAKAASSAADYVILDLEDSVAVGEKSSARAAACDAIGDLDWGRKVLGVRVNSVGTPWVLDDLLTVARSAGAKLDVVVVPKVRSGADVEFVSAVLDHVELETRHAIGLEVLIEEAAAMVNLSHIANASARLETVTFGPGDYAASLRAILPTPGASDAEKAHATFARQSIVVGARAAGAIPIDGPYADFRDLDGFAEEARLSRASGFAGKWVIHPSQIDAANTAFTPTQREAERARLICETYRDAQRAGSGAVAVEGKMVDAADVRIAAEVVALSDLLAVS</sequence>
<dbReference type="PIRSF" id="PIRSF015582">
    <property type="entry name" value="Cit_lyase_B"/>
    <property type="match status" value="1"/>
</dbReference>
<evidence type="ECO:0000256" key="5">
    <source>
        <dbReference type="PIRSR" id="PIRSR015582-2"/>
    </source>
</evidence>
<gene>
    <name evidence="7" type="ORF">CSW57_13210</name>
</gene>
<dbReference type="InterPro" id="IPR015813">
    <property type="entry name" value="Pyrv/PenolPyrv_kinase-like_dom"/>
</dbReference>
<dbReference type="Gene3D" id="3.20.20.60">
    <property type="entry name" value="Phosphoenolpyruvate-binding domains"/>
    <property type="match status" value="1"/>
</dbReference>
<protein>
    <submittedName>
        <fullName evidence="7">CoA ester lyase</fullName>
    </submittedName>
</protein>
<evidence type="ECO:0000256" key="2">
    <source>
        <dbReference type="ARBA" id="ARBA00022723"/>
    </source>
</evidence>
<evidence type="ECO:0000259" key="6">
    <source>
        <dbReference type="Pfam" id="PF03328"/>
    </source>
</evidence>
<dbReference type="InterPro" id="IPR011206">
    <property type="entry name" value="Citrate_lyase_beta/mcl1/mcl2"/>
</dbReference>
<keyword evidence="2 5" id="KW-0479">Metal-binding</keyword>
<dbReference type="GO" id="GO:0006107">
    <property type="term" value="P:oxaloacetate metabolic process"/>
    <property type="evidence" value="ECO:0007669"/>
    <property type="project" value="TreeGrafter"/>
</dbReference>
<keyword evidence="3 5" id="KW-0460">Magnesium</keyword>
<feature type="binding site" evidence="4">
    <location>
        <position position="71"/>
    </location>
    <ligand>
        <name>substrate</name>
    </ligand>
</feature>
<feature type="binding site" evidence="5">
    <location>
        <position position="134"/>
    </location>
    <ligand>
        <name>Mg(2+)</name>
        <dbReference type="ChEBI" id="CHEBI:18420"/>
    </ligand>
</feature>
<organism evidence="7 8">
    <name type="scientific">Williamsia marianensis</name>
    <dbReference type="NCBI Taxonomy" id="85044"/>
    <lineage>
        <taxon>Bacteria</taxon>
        <taxon>Bacillati</taxon>
        <taxon>Actinomycetota</taxon>
        <taxon>Actinomycetes</taxon>
        <taxon>Mycobacteriales</taxon>
        <taxon>Nocardiaceae</taxon>
        <taxon>Williamsia</taxon>
    </lineage>
</organism>
<evidence type="ECO:0000256" key="1">
    <source>
        <dbReference type="ARBA" id="ARBA00001946"/>
    </source>
</evidence>
<dbReference type="PANTHER" id="PTHR32308:SF0">
    <property type="entry name" value="HPCH_HPAI ALDOLASE_CITRATE LYASE DOMAIN-CONTAINING PROTEIN"/>
    <property type="match status" value="1"/>
</dbReference>
<evidence type="ECO:0000313" key="8">
    <source>
        <dbReference type="Proteomes" id="UP000225108"/>
    </source>
</evidence>
<reference evidence="7 8" key="1">
    <citation type="submission" date="2017-10" db="EMBL/GenBank/DDBJ databases">
        <title>The draft genome sequence of Williamsia sp. BULT 1.1 isolated from the semi-arid grassland soils from South Africa.</title>
        <authorList>
            <person name="Kabwe M.H."/>
            <person name="Govender N."/>
            <person name="Mutseka Lunga P."/>
            <person name="Vikram S."/>
            <person name="Makhalanyane T.P."/>
        </authorList>
    </citation>
    <scope>NUCLEOTIDE SEQUENCE [LARGE SCALE GENOMIC DNA]</scope>
    <source>
        <strain evidence="7 8">BULT 1.1</strain>
    </source>
</reference>
<evidence type="ECO:0000256" key="3">
    <source>
        <dbReference type="ARBA" id="ARBA00022842"/>
    </source>
</evidence>
<dbReference type="GO" id="GO:0000287">
    <property type="term" value="F:magnesium ion binding"/>
    <property type="evidence" value="ECO:0007669"/>
    <property type="project" value="TreeGrafter"/>
</dbReference>